<dbReference type="InterPro" id="IPR036724">
    <property type="entry name" value="Cobalamin-bd_sf"/>
</dbReference>
<dbReference type="InterPro" id="IPR006158">
    <property type="entry name" value="Cobalamin-bd"/>
</dbReference>
<comment type="similarity">
    <text evidence="1">Belongs to the methylamine corrinoid protein family.</text>
</comment>
<feature type="region of interest" description="Disordered" evidence="4">
    <location>
        <begin position="41"/>
        <end position="63"/>
    </location>
</feature>
<evidence type="ECO:0000259" key="5">
    <source>
        <dbReference type="PROSITE" id="PS51332"/>
    </source>
</evidence>
<feature type="domain" description="B12-binding" evidence="5">
    <location>
        <begin position="70"/>
        <end position="198"/>
    </location>
</feature>
<dbReference type="EMBL" id="AE010299">
    <property type="protein sequence ID" value="AAM07706.1"/>
    <property type="molecule type" value="Genomic_DNA"/>
</dbReference>
<proteinExistence type="inferred from homology"/>
<dbReference type="GeneID" id="1476258"/>
<evidence type="ECO:0000256" key="1">
    <source>
        <dbReference type="ARBA" id="ARBA00010854"/>
    </source>
</evidence>
<dbReference type="HOGENOM" id="CLU_1465079_0_0_2"/>
<dbReference type="InParanoid" id="Q8THZ4"/>
<sequence length="214" mass="22423">MKKGEKNMRANILNLLVLLVLSMIVSQLVFPVSAGDSWGQENESLENESVSNESVSNVSVGNENVSNESVGTVIIATVAGDSHTYGKDSIAAAFEEEGFEVINLGSGISAETFATTAKEKEADFVFSSASMSTTMIQQIQIEEQLKAAGIRNKVITGVGGSLVTQTWADQIGADIYAVGPEDAVFKAKSALLNGSIPETHISANESTSCGSCHG</sequence>
<dbReference type="PhylomeDB" id="Q8THZ4"/>
<dbReference type="Proteomes" id="UP000002487">
    <property type="component" value="Chromosome"/>
</dbReference>
<keyword evidence="7" id="KW-1185">Reference proteome</keyword>
<reference evidence="6 7" key="1">
    <citation type="journal article" date="2002" name="Genome Res.">
        <title>The genome of Methanosarcina acetivorans reveals extensive metabolic and physiological diversity.</title>
        <authorList>
            <person name="Galagan J.E."/>
            <person name="Nusbaum C."/>
            <person name="Roy A."/>
            <person name="Endrizzi M.G."/>
            <person name="Macdonald P."/>
            <person name="FitzHugh W."/>
            <person name="Calvo S."/>
            <person name="Engels R."/>
            <person name="Smirnov S."/>
            <person name="Atnoor D."/>
            <person name="Brown A."/>
            <person name="Allen N."/>
            <person name="Naylor J."/>
            <person name="Stange-Thomann N."/>
            <person name="DeArellano K."/>
            <person name="Johnson R."/>
            <person name="Linton L."/>
            <person name="McEwan P."/>
            <person name="McKernan K."/>
            <person name="Talamas J."/>
            <person name="Tirrell A."/>
            <person name="Ye W."/>
            <person name="Zimmer A."/>
            <person name="Barber R.D."/>
            <person name="Cann I."/>
            <person name="Graham D.E."/>
            <person name="Grahame D.A."/>
            <person name="Guss A."/>
            <person name="Hedderich R."/>
            <person name="Ingram-Smith C."/>
            <person name="Kuettner C.H."/>
            <person name="Krzycki J.A."/>
            <person name="Leigh J.A."/>
            <person name="Li W."/>
            <person name="Liu J."/>
            <person name="Mukhopadhyay B."/>
            <person name="Reeve J.N."/>
            <person name="Smith K."/>
            <person name="Springer T.A."/>
            <person name="Umayam L.A."/>
            <person name="White O."/>
            <person name="White R.H."/>
            <person name="de Macario E.C."/>
            <person name="Ferry J.G."/>
            <person name="Jarrell K.F."/>
            <person name="Jing H."/>
            <person name="Macario A.J.L."/>
            <person name="Paulsen I."/>
            <person name="Pritchett M."/>
            <person name="Sowers K.R."/>
            <person name="Swanson R.V."/>
            <person name="Zinder S.H."/>
            <person name="Lander E."/>
            <person name="Metcalf W.W."/>
            <person name="Birren B."/>
        </authorList>
    </citation>
    <scope>NUCLEOTIDE SEQUENCE [LARGE SCALE GENOMIC DNA]</scope>
    <source>
        <strain evidence="7">ATCC 35395 / DSM 2834 / JCM 12185 / C2A</strain>
    </source>
</reference>
<dbReference type="EnsemblBacteria" id="AAM07706">
    <property type="protein sequence ID" value="AAM07706"/>
    <property type="gene ID" value="MA_4364"/>
</dbReference>
<dbReference type="PANTHER" id="PTHR45833">
    <property type="entry name" value="METHIONINE SYNTHASE"/>
    <property type="match status" value="1"/>
</dbReference>
<dbReference type="RefSeq" id="WP_011024243.1">
    <property type="nucleotide sequence ID" value="NC_003552.1"/>
</dbReference>
<dbReference type="Gene3D" id="3.40.50.280">
    <property type="entry name" value="Cobalamin-binding domain"/>
    <property type="match status" value="1"/>
</dbReference>
<dbReference type="Pfam" id="PF02310">
    <property type="entry name" value="B12-binding"/>
    <property type="match status" value="1"/>
</dbReference>
<dbReference type="AlphaFoldDB" id="Q8THZ4"/>
<keyword evidence="3" id="KW-0170">Cobalt</keyword>
<evidence type="ECO:0000313" key="6">
    <source>
        <dbReference type="EMBL" id="AAM07706.1"/>
    </source>
</evidence>
<feature type="compositionally biased region" description="Low complexity" evidence="4">
    <location>
        <begin position="47"/>
        <end position="63"/>
    </location>
</feature>
<protein>
    <submittedName>
        <fullName evidence="6">Corrinoid protein</fullName>
    </submittedName>
</protein>
<dbReference type="PROSITE" id="PS51332">
    <property type="entry name" value="B12_BINDING"/>
    <property type="match status" value="1"/>
</dbReference>
<dbReference type="InterPro" id="IPR050554">
    <property type="entry name" value="Met_Synthase/Corrinoid"/>
</dbReference>
<name>Q8THZ4_METAC</name>
<evidence type="ECO:0000256" key="4">
    <source>
        <dbReference type="SAM" id="MobiDB-lite"/>
    </source>
</evidence>
<dbReference type="SUPFAM" id="SSF52242">
    <property type="entry name" value="Cobalamin (vitamin B12)-binding domain"/>
    <property type="match status" value="1"/>
</dbReference>
<keyword evidence="2" id="KW-0479">Metal-binding</keyword>
<gene>
    <name evidence="6" type="ordered locus">MA_4364</name>
</gene>
<dbReference type="GO" id="GO:0031419">
    <property type="term" value="F:cobalamin binding"/>
    <property type="evidence" value="ECO:0007669"/>
    <property type="project" value="InterPro"/>
</dbReference>
<evidence type="ECO:0000256" key="3">
    <source>
        <dbReference type="ARBA" id="ARBA00023285"/>
    </source>
</evidence>
<dbReference type="GO" id="GO:0046872">
    <property type="term" value="F:metal ion binding"/>
    <property type="evidence" value="ECO:0007669"/>
    <property type="project" value="UniProtKB-KW"/>
</dbReference>
<evidence type="ECO:0000256" key="2">
    <source>
        <dbReference type="ARBA" id="ARBA00022723"/>
    </source>
</evidence>
<accession>Q8THZ4</accession>
<dbReference type="PANTHER" id="PTHR45833:SF1">
    <property type="entry name" value="METHIONINE SYNTHASE"/>
    <property type="match status" value="1"/>
</dbReference>
<organism evidence="6 7">
    <name type="scientific">Methanosarcina acetivorans (strain ATCC 35395 / DSM 2834 / JCM 12185 / C2A)</name>
    <dbReference type="NCBI Taxonomy" id="188937"/>
    <lineage>
        <taxon>Archaea</taxon>
        <taxon>Methanobacteriati</taxon>
        <taxon>Methanobacteriota</taxon>
        <taxon>Stenosarchaea group</taxon>
        <taxon>Methanomicrobia</taxon>
        <taxon>Methanosarcinales</taxon>
        <taxon>Methanosarcinaceae</taxon>
        <taxon>Methanosarcina</taxon>
    </lineage>
</organism>
<evidence type="ECO:0000313" key="7">
    <source>
        <dbReference type="Proteomes" id="UP000002487"/>
    </source>
</evidence>
<dbReference type="KEGG" id="mac:MA_4364"/>
<dbReference type="GO" id="GO:0008168">
    <property type="term" value="F:methyltransferase activity"/>
    <property type="evidence" value="ECO:0007669"/>
    <property type="project" value="UniProtKB-ARBA"/>
</dbReference>
<dbReference type="STRING" id="188937.MA_4364"/>